<feature type="transmembrane region" description="Helical" evidence="5">
    <location>
        <begin position="89"/>
        <end position="111"/>
    </location>
</feature>
<name>A0A968GC03_9SPIO</name>
<feature type="transmembrane region" description="Helical" evidence="5">
    <location>
        <begin position="6"/>
        <end position="25"/>
    </location>
</feature>
<feature type="transmembrane region" description="Helical" evidence="5">
    <location>
        <begin position="56"/>
        <end position="77"/>
    </location>
</feature>
<organism evidence="6 7">
    <name type="scientific">Entomospira nematocerorum</name>
    <dbReference type="NCBI Taxonomy" id="2719987"/>
    <lineage>
        <taxon>Bacteria</taxon>
        <taxon>Pseudomonadati</taxon>
        <taxon>Spirochaetota</taxon>
        <taxon>Spirochaetia</taxon>
        <taxon>Spirochaetales</taxon>
        <taxon>Spirochaetaceae</taxon>
        <taxon>Entomospira</taxon>
    </lineage>
</organism>
<feature type="transmembrane region" description="Helical" evidence="5">
    <location>
        <begin position="32"/>
        <end position="50"/>
    </location>
</feature>
<dbReference type="RefSeq" id="WP_167703097.1">
    <property type="nucleotide sequence ID" value="NZ_CP118168.1"/>
</dbReference>
<accession>A0A968GC03</accession>
<keyword evidence="4 5" id="KW-0472">Membrane</keyword>
<evidence type="ECO:0008006" key="8">
    <source>
        <dbReference type="Google" id="ProtNLM"/>
    </source>
</evidence>
<dbReference type="EMBL" id="JAATLK010000001">
    <property type="protein sequence ID" value="NIZ46643.1"/>
    <property type="molecule type" value="Genomic_DNA"/>
</dbReference>
<comment type="caution">
    <text evidence="6">The sequence shown here is derived from an EMBL/GenBank/DDBJ whole genome shotgun (WGS) entry which is preliminary data.</text>
</comment>
<keyword evidence="7" id="KW-1185">Reference proteome</keyword>
<dbReference type="InterPro" id="IPR003825">
    <property type="entry name" value="Colicin-V_CvpA"/>
</dbReference>
<protein>
    <recommendedName>
        <fullName evidence="8">Colicin V production protein</fullName>
    </recommendedName>
</protein>
<evidence type="ECO:0000256" key="4">
    <source>
        <dbReference type="ARBA" id="ARBA00023136"/>
    </source>
</evidence>
<dbReference type="Proteomes" id="UP000752013">
    <property type="component" value="Unassembled WGS sequence"/>
</dbReference>
<sequence>MQLLDIIFIALATIYILRGLITGLVSSSISILSKAAALFLAVGIMSYITFLTPFFTFWGVIVGFLLLTSLFRIFFLKKNREPISILDRILGMIIGALDAIFIGGLLTYFFLSLGNDGWIHAIESSTIGNFFSHYIYQARAITQI</sequence>
<proteinExistence type="predicted"/>
<evidence type="ECO:0000256" key="5">
    <source>
        <dbReference type="SAM" id="Phobius"/>
    </source>
</evidence>
<evidence type="ECO:0000313" key="6">
    <source>
        <dbReference type="EMBL" id="NIZ46643.1"/>
    </source>
</evidence>
<evidence type="ECO:0000256" key="2">
    <source>
        <dbReference type="ARBA" id="ARBA00022692"/>
    </source>
</evidence>
<dbReference type="Pfam" id="PF02674">
    <property type="entry name" value="Colicin_V"/>
    <property type="match status" value="1"/>
</dbReference>
<reference evidence="6" key="1">
    <citation type="submission" date="2020-03" db="EMBL/GenBank/DDBJ databases">
        <title>Spirochaetal bacteria isolated from arthropods constitute a novel genus Entomospira genus novum within the order Spirochaetales.</title>
        <authorList>
            <person name="Grana-Miraglia L."/>
            <person name="Sikutova S."/>
            <person name="Fingerle V."/>
            <person name="Sing A."/>
            <person name="Castillo-Ramirez S."/>
            <person name="Margos G."/>
            <person name="Rudolf I."/>
        </authorList>
    </citation>
    <scope>NUCLEOTIDE SEQUENCE</scope>
    <source>
        <strain evidence="6">BR208</strain>
    </source>
</reference>
<dbReference type="AlphaFoldDB" id="A0A968GC03"/>
<keyword evidence="3 5" id="KW-1133">Transmembrane helix</keyword>
<evidence type="ECO:0000256" key="3">
    <source>
        <dbReference type="ARBA" id="ARBA00022989"/>
    </source>
</evidence>
<evidence type="ECO:0000256" key="1">
    <source>
        <dbReference type="ARBA" id="ARBA00004141"/>
    </source>
</evidence>
<keyword evidence="2 5" id="KW-0812">Transmembrane</keyword>
<comment type="subcellular location">
    <subcellularLocation>
        <location evidence="1">Membrane</location>
        <topology evidence="1">Multi-pass membrane protein</topology>
    </subcellularLocation>
</comment>
<evidence type="ECO:0000313" key="7">
    <source>
        <dbReference type="Proteomes" id="UP000752013"/>
    </source>
</evidence>
<dbReference type="GO" id="GO:0016020">
    <property type="term" value="C:membrane"/>
    <property type="evidence" value="ECO:0007669"/>
    <property type="project" value="UniProtKB-SubCell"/>
</dbReference>
<dbReference type="GO" id="GO:0009403">
    <property type="term" value="P:toxin biosynthetic process"/>
    <property type="evidence" value="ECO:0007669"/>
    <property type="project" value="InterPro"/>
</dbReference>
<gene>
    <name evidence="6" type="ORF">HCT46_01705</name>
</gene>